<keyword evidence="4" id="KW-1133">Transmembrane helix</keyword>
<gene>
    <name evidence="6" type="ORF">CROST_015930</name>
</gene>
<evidence type="ECO:0000256" key="5">
    <source>
        <dbReference type="ARBA" id="ARBA00023136"/>
    </source>
</evidence>
<dbReference type="GO" id="GO:0016020">
    <property type="term" value="C:membrane"/>
    <property type="evidence" value="ECO:0007669"/>
    <property type="project" value="UniProtKB-SubCell"/>
</dbReference>
<dbReference type="NCBIfam" id="TIGR03717">
    <property type="entry name" value="R_switched_YjbE"/>
    <property type="match status" value="1"/>
</dbReference>
<dbReference type="RefSeq" id="WP_077835795.1">
    <property type="nucleotide sequence ID" value="NZ_CP096983.1"/>
</dbReference>
<sequence length="244" mass="26684">MDNLIVIFLGALQITLLDVVLSGDNIGVIALATKDLPKSLAKKASFIGVIAAVTLRIIFACLITYILMIQWLPIKLVGGIILVKITWDFIKPQGENSETAKIHNSQKMITAIQSIILADFTMSLDNVLAIAAAAKGHIGLIVFGLILNIPIIFWGSQYVAKLMQKYKIVVYIGGAILAHTSFSMIFEDRLLKHVVPHSLGIFLPYAFAALTLLYGFIVLSFSNSTSNKIPKKNQDESAITKTKK</sequence>
<dbReference type="PANTHER" id="PTHR30238:SF4">
    <property type="entry name" value="SLL1022 PROTEIN"/>
    <property type="match status" value="1"/>
</dbReference>
<dbReference type="InterPro" id="IPR022301">
    <property type="entry name" value="Integral_membrane_YjbE"/>
</dbReference>
<keyword evidence="7" id="KW-1185">Reference proteome</keyword>
<accession>A0A1S8LPX2</accession>
<organism evidence="6 7">
    <name type="scientific">Clostridium felsineum</name>
    <dbReference type="NCBI Taxonomy" id="36839"/>
    <lineage>
        <taxon>Bacteria</taxon>
        <taxon>Bacillati</taxon>
        <taxon>Bacillota</taxon>
        <taxon>Clostridia</taxon>
        <taxon>Eubacteriales</taxon>
        <taxon>Clostridiaceae</taxon>
        <taxon>Clostridium</taxon>
    </lineage>
</organism>
<keyword evidence="5" id="KW-0472">Membrane</keyword>
<evidence type="ECO:0000313" key="7">
    <source>
        <dbReference type="Proteomes" id="UP000190951"/>
    </source>
</evidence>
<dbReference type="EMBL" id="CP096983">
    <property type="protein sequence ID" value="URZ10878.1"/>
    <property type="molecule type" value="Genomic_DNA"/>
</dbReference>
<dbReference type="InterPro" id="IPR005496">
    <property type="entry name" value="Integral_membrane_TerC"/>
</dbReference>
<dbReference type="Pfam" id="PF03741">
    <property type="entry name" value="TerC"/>
    <property type="match status" value="1"/>
</dbReference>
<comment type="subcellular location">
    <subcellularLocation>
        <location evidence="1">Membrane</location>
        <topology evidence="1">Multi-pass membrane protein</topology>
    </subcellularLocation>
</comment>
<reference evidence="6 7" key="1">
    <citation type="submission" date="2022-04" db="EMBL/GenBank/DDBJ databases">
        <title>Genome sequence of C. roseum typestrain.</title>
        <authorList>
            <person name="Poehlein A."/>
            <person name="Schoch T."/>
            <person name="Duerre P."/>
            <person name="Daniel R."/>
        </authorList>
    </citation>
    <scope>NUCLEOTIDE SEQUENCE [LARGE SCALE GENOMIC DNA]</scope>
    <source>
        <strain evidence="6 7">DSM 7320</strain>
    </source>
</reference>
<dbReference type="AlphaFoldDB" id="A0A1S8LPX2"/>
<dbReference type="Proteomes" id="UP000190951">
    <property type="component" value="Chromosome"/>
</dbReference>
<evidence type="ECO:0000256" key="1">
    <source>
        <dbReference type="ARBA" id="ARBA00004141"/>
    </source>
</evidence>
<dbReference type="KEGG" id="crw:CROST_015930"/>
<dbReference type="PANTHER" id="PTHR30238">
    <property type="entry name" value="MEMBRANE BOUND PREDICTED REDOX MODULATOR"/>
    <property type="match status" value="1"/>
</dbReference>
<keyword evidence="3" id="KW-0812">Transmembrane</keyword>
<evidence type="ECO:0000313" key="6">
    <source>
        <dbReference type="EMBL" id="URZ10878.1"/>
    </source>
</evidence>
<proteinExistence type="inferred from homology"/>
<evidence type="ECO:0000256" key="2">
    <source>
        <dbReference type="ARBA" id="ARBA00007511"/>
    </source>
</evidence>
<name>A0A1S8LPX2_9CLOT</name>
<evidence type="ECO:0000256" key="3">
    <source>
        <dbReference type="ARBA" id="ARBA00022692"/>
    </source>
</evidence>
<protein>
    <submittedName>
        <fullName evidence="6">Uncharacterized protein</fullName>
    </submittedName>
</protein>
<evidence type="ECO:0000256" key="4">
    <source>
        <dbReference type="ARBA" id="ARBA00022989"/>
    </source>
</evidence>
<comment type="similarity">
    <text evidence="2">Belongs to the TerC family.</text>
</comment>